<evidence type="ECO:0000313" key="2">
    <source>
        <dbReference type="EMBL" id="KJA23924.1"/>
    </source>
</evidence>
<evidence type="ECO:0000313" key="3">
    <source>
        <dbReference type="Proteomes" id="UP000054270"/>
    </source>
</evidence>
<keyword evidence="1" id="KW-0812">Transmembrane</keyword>
<sequence>MAAAIGATGSPVAVLIVGLCSQVLPTGEDGKVWWPFGMFIYTAVMTLSGTLGAAILRHNHVDLRGIDVLHATRAGALGGAILGPGSIVAAPFILLALGVVFSPLLIAMKLGFRWVYVRSSESWDDRGRYRSSHCYTYGTCGDDSDIEDELDQLPPHVRP</sequence>
<keyword evidence="1" id="KW-0472">Membrane</keyword>
<dbReference type="AlphaFoldDB" id="A0A0D2NYX1"/>
<evidence type="ECO:0000256" key="1">
    <source>
        <dbReference type="SAM" id="Phobius"/>
    </source>
</evidence>
<keyword evidence="3" id="KW-1185">Reference proteome</keyword>
<dbReference type="OrthoDB" id="3064287at2759"/>
<reference evidence="3" key="1">
    <citation type="submission" date="2014-04" db="EMBL/GenBank/DDBJ databases">
        <title>Evolutionary Origins and Diversification of the Mycorrhizal Mutualists.</title>
        <authorList>
            <consortium name="DOE Joint Genome Institute"/>
            <consortium name="Mycorrhizal Genomics Consortium"/>
            <person name="Kohler A."/>
            <person name="Kuo A."/>
            <person name="Nagy L.G."/>
            <person name="Floudas D."/>
            <person name="Copeland A."/>
            <person name="Barry K.W."/>
            <person name="Cichocki N."/>
            <person name="Veneault-Fourrey C."/>
            <person name="LaButti K."/>
            <person name="Lindquist E.A."/>
            <person name="Lipzen A."/>
            <person name="Lundell T."/>
            <person name="Morin E."/>
            <person name="Murat C."/>
            <person name="Riley R."/>
            <person name="Ohm R."/>
            <person name="Sun H."/>
            <person name="Tunlid A."/>
            <person name="Henrissat B."/>
            <person name="Grigoriev I.V."/>
            <person name="Hibbett D.S."/>
            <person name="Martin F."/>
        </authorList>
    </citation>
    <scope>NUCLEOTIDE SEQUENCE [LARGE SCALE GENOMIC DNA]</scope>
    <source>
        <strain evidence="3">FD-334 SS-4</strain>
    </source>
</reference>
<dbReference type="EMBL" id="KN817540">
    <property type="protein sequence ID" value="KJA23924.1"/>
    <property type="molecule type" value="Genomic_DNA"/>
</dbReference>
<name>A0A0D2NYX1_HYPSF</name>
<organism evidence="2 3">
    <name type="scientific">Hypholoma sublateritium (strain FD-334 SS-4)</name>
    <dbReference type="NCBI Taxonomy" id="945553"/>
    <lineage>
        <taxon>Eukaryota</taxon>
        <taxon>Fungi</taxon>
        <taxon>Dikarya</taxon>
        <taxon>Basidiomycota</taxon>
        <taxon>Agaricomycotina</taxon>
        <taxon>Agaricomycetes</taxon>
        <taxon>Agaricomycetidae</taxon>
        <taxon>Agaricales</taxon>
        <taxon>Agaricineae</taxon>
        <taxon>Strophariaceae</taxon>
        <taxon>Hypholoma</taxon>
    </lineage>
</organism>
<protein>
    <submittedName>
        <fullName evidence="2">Uncharacterized protein</fullName>
    </submittedName>
</protein>
<dbReference type="Proteomes" id="UP000054270">
    <property type="component" value="Unassembled WGS sequence"/>
</dbReference>
<feature type="transmembrane region" description="Helical" evidence="1">
    <location>
        <begin position="32"/>
        <end position="56"/>
    </location>
</feature>
<accession>A0A0D2NYX1</accession>
<proteinExistence type="predicted"/>
<gene>
    <name evidence="2" type="ORF">HYPSUDRAFT_562967</name>
</gene>
<keyword evidence="1" id="KW-1133">Transmembrane helix</keyword>